<dbReference type="GO" id="GO:0016266">
    <property type="term" value="P:protein O-linked glycosylation via N-acetyl-galactosamine"/>
    <property type="evidence" value="ECO:0007669"/>
    <property type="project" value="TreeGrafter"/>
</dbReference>
<evidence type="ECO:0000256" key="5">
    <source>
        <dbReference type="SAM" id="MobiDB-lite"/>
    </source>
</evidence>
<dbReference type="AlphaFoldDB" id="A0A8H3GRL0"/>
<evidence type="ECO:0000313" key="6">
    <source>
        <dbReference type="EMBL" id="CAE6462579.1"/>
    </source>
</evidence>
<dbReference type="InterPro" id="IPR051993">
    <property type="entry name" value="Glycosyltransferase_8"/>
</dbReference>
<dbReference type="InterPro" id="IPR029044">
    <property type="entry name" value="Nucleotide-diphossugar_trans"/>
</dbReference>
<gene>
    <name evidence="6" type="ORF">RDB_LOCUS92276</name>
</gene>
<dbReference type="PANTHER" id="PTHR46012:SF2">
    <property type="entry name" value="IP22168P"/>
    <property type="match status" value="1"/>
</dbReference>
<feature type="region of interest" description="Disordered" evidence="5">
    <location>
        <begin position="29"/>
        <end position="51"/>
    </location>
</feature>
<evidence type="ECO:0000256" key="4">
    <source>
        <dbReference type="ARBA" id="ARBA00022968"/>
    </source>
</evidence>
<keyword evidence="4" id="KW-0812">Transmembrane</keyword>
<feature type="compositionally biased region" description="Low complexity" evidence="5">
    <location>
        <begin position="35"/>
        <end position="44"/>
    </location>
</feature>
<sequence>MATLREVLAGWFHQRGRAHSTFGMPSMSEMPLMASGSSSPSTSPYDLPGGRSEYRSSPWSHRWSRPVVFAALLILNNLAWSYLYTQSAPSSLVQYSHPQTPPQDVAPIVHSNSAHKTPRPNHSGVAPRLETIEIIMVMIGADSANEGAMTIKSAVMHSSRPLSFRLICSEDAVSIIKHKLSLFNRPAYSLDVAFYPMSLDAIKARADRAGVGTKYFAGMGGLVKVFLHELLPGVDRAIFVDTDMLFVVDPVLLWNTFSTIKPEQIIAFPTLGPKSDASRICTCVMLLNLSAMRDYRRPFMSSTLLPSWSKNGLSGKAFEKTLSGGGLIPDADRTKFLKFNPKEPLFGDQGIYHIIWTHFPELFAHLSLRWDVTHCRNGYGLKLGRWQDEGGEEMSETDQIKSQLYTEEAPEKHNQLLPGILHFNCQGKPIVWDFDENYVENTWSSMITMITRYKWIWLNRGDGSAGVRTIVVQNVRFEDERAAEEERLSRLALEEGGVGRRQKARLDNA</sequence>
<protein>
    <recommendedName>
        <fullName evidence="8">Glycosyltransferase family 8 protein</fullName>
    </recommendedName>
</protein>
<accession>A0A8H3GRL0</accession>
<comment type="subcellular location">
    <subcellularLocation>
        <location evidence="1">Membrane</location>
        <topology evidence="1">Single-pass type II membrane protein</topology>
    </subcellularLocation>
</comment>
<evidence type="ECO:0000256" key="2">
    <source>
        <dbReference type="ARBA" id="ARBA00022676"/>
    </source>
</evidence>
<proteinExistence type="predicted"/>
<keyword evidence="3" id="KW-0808">Transferase</keyword>
<evidence type="ECO:0000313" key="7">
    <source>
        <dbReference type="Proteomes" id="UP000663888"/>
    </source>
</evidence>
<keyword evidence="4" id="KW-0735">Signal-anchor</keyword>
<dbReference type="Gene3D" id="3.90.550.10">
    <property type="entry name" value="Spore Coat Polysaccharide Biosynthesis Protein SpsA, Chain A"/>
    <property type="match status" value="1"/>
</dbReference>
<dbReference type="Proteomes" id="UP000663888">
    <property type="component" value="Unassembled WGS sequence"/>
</dbReference>
<organism evidence="6 7">
    <name type="scientific">Rhizoctonia solani</name>
    <dbReference type="NCBI Taxonomy" id="456999"/>
    <lineage>
        <taxon>Eukaryota</taxon>
        <taxon>Fungi</taxon>
        <taxon>Dikarya</taxon>
        <taxon>Basidiomycota</taxon>
        <taxon>Agaricomycotina</taxon>
        <taxon>Agaricomycetes</taxon>
        <taxon>Cantharellales</taxon>
        <taxon>Ceratobasidiaceae</taxon>
        <taxon>Rhizoctonia</taxon>
    </lineage>
</organism>
<evidence type="ECO:0000256" key="3">
    <source>
        <dbReference type="ARBA" id="ARBA00022679"/>
    </source>
</evidence>
<dbReference type="EMBL" id="CAJMWX010001053">
    <property type="protein sequence ID" value="CAE6462579.1"/>
    <property type="molecule type" value="Genomic_DNA"/>
</dbReference>
<evidence type="ECO:0000256" key="1">
    <source>
        <dbReference type="ARBA" id="ARBA00004606"/>
    </source>
</evidence>
<dbReference type="SUPFAM" id="SSF53448">
    <property type="entry name" value="Nucleotide-diphospho-sugar transferases"/>
    <property type="match status" value="1"/>
</dbReference>
<dbReference type="GO" id="GO:0016020">
    <property type="term" value="C:membrane"/>
    <property type="evidence" value="ECO:0007669"/>
    <property type="project" value="UniProtKB-SubCell"/>
</dbReference>
<evidence type="ECO:0008006" key="8">
    <source>
        <dbReference type="Google" id="ProtNLM"/>
    </source>
</evidence>
<dbReference type="GO" id="GO:0035252">
    <property type="term" value="F:UDP-xylosyltransferase activity"/>
    <property type="evidence" value="ECO:0007669"/>
    <property type="project" value="TreeGrafter"/>
</dbReference>
<dbReference type="PANTHER" id="PTHR46012">
    <property type="entry name" value="IP22168P"/>
    <property type="match status" value="1"/>
</dbReference>
<reference evidence="6" key="1">
    <citation type="submission" date="2021-01" db="EMBL/GenBank/DDBJ databases">
        <authorList>
            <person name="Kaushik A."/>
        </authorList>
    </citation>
    <scope>NUCLEOTIDE SEQUENCE</scope>
    <source>
        <strain evidence="6">AG4-R118</strain>
    </source>
</reference>
<comment type="caution">
    <text evidence="6">The sequence shown here is derived from an EMBL/GenBank/DDBJ whole genome shotgun (WGS) entry which is preliminary data.</text>
</comment>
<keyword evidence="2" id="KW-0328">Glycosyltransferase</keyword>
<name>A0A8H3GRL0_9AGAM</name>